<feature type="compositionally biased region" description="Basic and acidic residues" evidence="2">
    <location>
        <begin position="1"/>
        <end position="33"/>
    </location>
</feature>
<evidence type="ECO:0000259" key="3">
    <source>
        <dbReference type="PROSITE" id="PS50158"/>
    </source>
</evidence>
<dbReference type="InterPro" id="IPR036875">
    <property type="entry name" value="Znf_CCHC_sf"/>
</dbReference>
<dbReference type="GO" id="GO:0008270">
    <property type="term" value="F:zinc ion binding"/>
    <property type="evidence" value="ECO:0007669"/>
    <property type="project" value="UniProtKB-KW"/>
</dbReference>
<keyword evidence="1" id="KW-0863">Zinc-finger</keyword>
<feature type="compositionally biased region" description="Low complexity" evidence="2">
    <location>
        <begin position="358"/>
        <end position="368"/>
    </location>
</feature>
<reference evidence="4" key="1">
    <citation type="submission" date="2025-08" db="UniProtKB">
        <authorList>
            <consortium name="RefSeq"/>
        </authorList>
    </citation>
    <scope>IDENTIFICATION</scope>
</reference>
<evidence type="ECO:0000256" key="2">
    <source>
        <dbReference type="SAM" id="MobiDB-lite"/>
    </source>
</evidence>
<sequence length="692" mass="73733">MEPIKNKNKNEEEGRRRDARSEVEEEREERRDEVEDINILSSSSEMSLSEVDSEEVAATRTLRSHSQKSPAAKVALRFPTELRKRRAGKEEGTVDPAVATKVSSAVRGRAKRPGAYQFLTAAKAYLAGGEESGAESSDLPSRPARRLPPETEEAGEPSTTSQRAATVEALAAKALLNVTKIQGELKKSGSIKGTALGQLNKATQGVIQAVEGLRAITPEEEQRRLRAENARLARELELMRGELRAFKEAYAESQKRPATSAREAQPEPSLRDAMEEMKRELLESVGGMLNARLQGLEGRLPPEPVTRPPLRADRRQPPPPRPKAQSGAAREVARPGQDPQAQRGKARPPAPPPPPPGQDADGPPRAAATAEIPVPWSKVVGRKKRKKAKGKTQAGPPPTAPAQPGKAQRPPPPKAVKIVAPKTAAITVTLKKGATTTSAEGQVSEATYAEVLTKARTSIRLSDFGLESVKVRTSMTGSKLMEVGGAAPEETADRLAAELVRVIGAWADVTRPSKLVDLRVSGLDETVTCKEVAAKVAATGNCPPGAVKVGRIRKSYWGGGATIVRCPAAAAKAAVQTGKVAIGWSMATISAVEARPMRCYRCMMLGHTRALCPTEAENGRLCFRCGQEGHKAATCEAPANCAVCAKAGCPHKHIMGGAKCAPPKVKGKTPPKPPPPTARVPPTDDEESMQVS</sequence>
<feature type="region of interest" description="Disordered" evidence="2">
    <location>
        <begin position="1"/>
        <end position="95"/>
    </location>
</feature>
<name>A0AAJ7E8S7_PAPXU</name>
<dbReference type="PROSITE" id="PS50158">
    <property type="entry name" value="ZF_CCHC"/>
    <property type="match status" value="1"/>
</dbReference>
<feature type="region of interest" description="Disordered" evidence="2">
    <location>
        <begin position="294"/>
        <end position="415"/>
    </location>
</feature>
<dbReference type="Gene3D" id="4.10.60.10">
    <property type="entry name" value="Zinc finger, CCHC-type"/>
    <property type="match status" value="1"/>
</dbReference>
<dbReference type="Proteomes" id="UP000694872">
    <property type="component" value="Unplaced"/>
</dbReference>
<feature type="compositionally biased region" description="Basic residues" evidence="2">
    <location>
        <begin position="380"/>
        <end position="390"/>
    </location>
</feature>
<protein>
    <submittedName>
        <fullName evidence="4">Serine/arginine repetitive matrix protein 1-like</fullName>
    </submittedName>
</protein>
<keyword evidence="1" id="KW-0479">Metal-binding</keyword>
<feature type="region of interest" description="Disordered" evidence="2">
    <location>
        <begin position="129"/>
        <end position="163"/>
    </location>
</feature>
<evidence type="ECO:0000313" key="4">
    <source>
        <dbReference type="RefSeq" id="XP_013167370.1"/>
    </source>
</evidence>
<proteinExistence type="predicted"/>
<organism evidence="4">
    <name type="scientific">Papilio xuthus</name>
    <name type="common">Asian swallowtail butterfly</name>
    <dbReference type="NCBI Taxonomy" id="66420"/>
    <lineage>
        <taxon>Eukaryota</taxon>
        <taxon>Metazoa</taxon>
        <taxon>Ecdysozoa</taxon>
        <taxon>Arthropoda</taxon>
        <taxon>Hexapoda</taxon>
        <taxon>Insecta</taxon>
        <taxon>Pterygota</taxon>
        <taxon>Neoptera</taxon>
        <taxon>Endopterygota</taxon>
        <taxon>Lepidoptera</taxon>
        <taxon>Glossata</taxon>
        <taxon>Ditrysia</taxon>
        <taxon>Papilionoidea</taxon>
        <taxon>Papilionidae</taxon>
        <taxon>Papilioninae</taxon>
        <taxon>Papilio</taxon>
    </lineage>
</organism>
<feature type="region of interest" description="Disordered" evidence="2">
    <location>
        <begin position="250"/>
        <end position="271"/>
    </location>
</feature>
<feature type="region of interest" description="Disordered" evidence="2">
    <location>
        <begin position="660"/>
        <end position="692"/>
    </location>
</feature>
<dbReference type="GeneID" id="106117554"/>
<dbReference type="AlphaFoldDB" id="A0AAJ7E8S7"/>
<accession>A0AAJ7E8S7</accession>
<feature type="domain" description="CCHC-type" evidence="3">
    <location>
        <begin position="622"/>
        <end position="635"/>
    </location>
</feature>
<feature type="compositionally biased region" description="Pro residues" evidence="2">
    <location>
        <begin position="348"/>
        <end position="357"/>
    </location>
</feature>
<evidence type="ECO:0000256" key="1">
    <source>
        <dbReference type="PROSITE-ProRule" id="PRU00047"/>
    </source>
</evidence>
<feature type="compositionally biased region" description="Low complexity" evidence="2">
    <location>
        <begin position="41"/>
        <end position="50"/>
    </location>
</feature>
<dbReference type="SMART" id="SM00343">
    <property type="entry name" value="ZnF_C2HC"/>
    <property type="match status" value="2"/>
</dbReference>
<dbReference type="InterPro" id="IPR001878">
    <property type="entry name" value="Znf_CCHC"/>
</dbReference>
<feature type="compositionally biased region" description="Pro residues" evidence="2">
    <location>
        <begin position="670"/>
        <end position="679"/>
    </location>
</feature>
<dbReference type="SUPFAM" id="SSF57756">
    <property type="entry name" value="Retrovirus zinc finger-like domains"/>
    <property type="match status" value="1"/>
</dbReference>
<keyword evidence="1" id="KW-0862">Zinc</keyword>
<gene>
    <name evidence="4" type="primary">LOC106117554</name>
</gene>
<dbReference type="GO" id="GO:0003676">
    <property type="term" value="F:nucleic acid binding"/>
    <property type="evidence" value="ECO:0007669"/>
    <property type="project" value="InterPro"/>
</dbReference>
<feature type="compositionally biased region" description="Acidic residues" evidence="2">
    <location>
        <begin position="683"/>
        <end position="692"/>
    </location>
</feature>
<dbReference type="RefSeq" id="XP_013167370.1">
    <property type="nucleotide sequence ID" value="XM_013311916.1"/>
</dbReference>
<dbReference type="KEGG" id="pxu:106117554"/>